<dbReference type="OrthoDB" id="5230585at2759"/>
<keyword evidence="2" id="KW-1185">Reference proteome</keyword>
<name>A0A9P9DCY3_9HYPO</name>
<organism evidence="1 2">
    <name type="scientific">Dactylonectria estremocensis</name>
    <dbReference type="NCBI Taxonomy" id="1079267"/>
    <lineage>
        <taxon>Eukaryota</taxon>
        <taxon>Fungi</taxon>
        <taxon>Dikarya</taxon>
        <taxon>Ascomycota</taxon>
        <taxon>Pezizomycotina</taxon>
        <taxon>Sordariomycetes</taxon>
        <taxon>Hypocreomycetidae</taxon>
        <taxon>Hypocreales</taxon>
        <taxon>Nectriaceae</taxon>
        <taxon>Dactylonectria</taxon>
    </lineage>
</organism>
<dbReference type="EMBL" id="JAGMUU010000032">
    <property type="protein sequence ID" value="KAH7118185.1"/>
    <property type="molecule type" value="Genomic_DNA"/>
</dbReference>
<feature type="non-terminal residue" evidence="1">
    <location>
        <position position="56"/>
    </location>
</feature>
<feature type="non-terminal residue" evidence="1">
    <location>
        <position position="1"/>
    </location>
</feature>
<evidence type="ECO:0000313" key="1">
    <source>
        <dbReference type="EMBL" id="KAH7118185.1"/>
    </source>
</evidence>
<dbReference type="AlphaFoldDB" id="A0A9P9DCY3"/>
<evidence type="ECO:0000313" key="2">
    <source>
        <dbReference type="Proteomes" id="UP000717696"/>
    </source>
</evidence>
<protein>
    <submittedName>
        <fullName evidence="1">Uncharacterized protein</fullName>
    </submittedName>
</protein>
<dbReference type="Proteomes" id="UP000717696">
    <property type="component" value="Unassembled WGS sequence"/>
</dbReference>
<proteinExistence type="predicted"/>
<comment type="caution">
    <text evidence="1">The sequence shown here is derived from an EMBL/GenBank/DDBJ whole genome shotgun (WGS) entry which is preliminary data.</text>
</comment>
<accession>A0A9P9DCY3</accession>
<gene>
    <name evidence="1" type="ORF">B0J13DRAFT_393843</name>
</gene>
<sequence>SRTTKHFLNGLGFEIVGDHGAGGFAEVDDDTIVFSAWAPVPVKQIVADLARPAVFI</sequence>
<reference evidence="1" key="1">
    <citation type="journal article" date="2021" name="Nat. Commun.">
        <title>Genetic determinants of endophytism in the Arabidopsis root mycobiome.</title>
        <authorList>
            <person name="Mesny F."/>
            <person name="Miyauchi S."/>
            <person name="Thiergart T."/>
            <person name="Pickel B."/>
            <person name="Atanasova L."/>
            <person name="Karlsson M."/>
            <person name="Huettel B."/>
            <person name="Barry K.W."/>
            <person name="Haridas S."/>
            <person name="Chen C."/>
            <person name="Bauer D."/>
            <person name="Andreopoulos W."/>
            <person name="Pangilinan J."/>
            <person name="LaButti K."/>
            <person name="Riley R."/>
            <person name="Lipzen A."/>
            <person name="Clum A."/>
            <person name="Drula E."/>
            <person name="Henrissat B."/>
            <person name="Kohler A."/>
            <person name="Grigoriev I.V."/>
            <person name="Martin F.M."/>
            <person name="Hacquard S."/>
        </authorList>
    </citation>
    <scope>NUCLEOTIDE SEQUENCE</scope>
    <source>
        <strain evidence="1">MPI-CAGE-AT-0021</strain>
    </source>
</reference>